<accession>A0A8D8WWU5</accession>
<feature type="region of interest" description="Disordered" evidence="1">
    <location>
        <begin position="1"/>
        <end position="35"/>
    </location>
</feature>
<sequence length="181" mass="20970">MEDEEEEEEDGVDEGSVGDTKSDTGSVKEDVDGQTTATKSLADFLNIKFDKDNKIIIDKDMEDKLKALKVMLSTTVGTTQKKRKRRWAQIFDYGNPGDFEKFNEMIQEREKENRRHEIFSRLNMSETIGYGENLIKAVEAYVGSTYPNFLSTNAEETTHKSERRKKRSADNINQEWRLREN</sequence>
<reference evidence="2" key="1">
    <citation type="submission" date="2021-05" db="EMBL/GenBank/DDBJ databases">
        <authorList>
            <person name="Alioto T."/>
            <person name="Alioto T."/>
            <person name="Gomez Garrido J."/>
        </authorList>
    </citation>
    <scope>NUCLEOTIDE SEQUENCE</scope>
</reference>
<evidence type="ECO:0000256" key="1">
    <source>
        <dbReference type="SAM" id="MobiDB-lite"/>
    </source>
</evidence>
<name>A0A8D8WWU5_9HEMI</name>
<organism evidence="2">
    <name type="scientific">Cacopsylla melanoneura</name>
    <dbReference type="NCBI Taxonomy" id="428564"/>
    <lineage>
        <taxon>Eukaryota</taxon>
        <taxon>Metazoa</taxon>
        <taxon>Ecdysozoa</taxon>
        <taxon>Arthropoda</taxon>
        <taxon>Hexapoda</taxon>
        <taxon>Insecta</taxon>
        <taxon>Pterygota</taxon>
        <taxon>Neoptera</taxon>
        <taxon>Paraneoptera</taxon>
        <taxon>Hemiptera</taxon>
        <taxon>Sternorrhyncha</taxon>
        <taxon>Psylloidea</taxon>
        <taxon>Psyllidae</taxon>
        <taxon>Psyllinae</taxon>
        <taxon>Cacopsylla</taxon>
    </lineage>
</organism>
<dbReference type="EMBL" id="HBUF01231024">
    <property type="protein sequence ID" value="CAG6673324.1"/>
    <property type="molecule type" value="Transcribed_RNA"/>
</dbReference>
<protein>
    <submittedName>
        <fullName evidence="2">Uncharacterized protein</fullName>
    </submittedName>
</protein>
<dbReference type="AlphaFoldDB" id="A0A8D8WWU5"/>
<feature type="compositionally biased region" description="Basic and acidic residues" evidence="1">
    <location>
        <begin position="20"/>
        <end position="31"/>
    </location>
</feature>
<feature type="compositionally biased region" description="Acidic residues" evidence="1">
    <location>
        <begin position="1"/>
        <end position="13"/>
    </location>
</feature>
<evidence type="ECO:0000313" key="2">
    <source>
        <dbReference type="EMBL" id="CAG6673324.1"/>
    </source>
</evidence>
<proteinExistence type="predicted"/>